<evidence type="ECO:0000256" key="4">
    <source>
        <dbReference type="ARBA" id="ARBA00022490"/>
    </source>
</evidence>
<evidence type="ECO:0000256" key="2">
    <source>
        <dbReference type="ARBA" id="ARBA00011940"/>
    </source>
</evidence>
<protein>
    <recommendedName>
        <fullName evidence="2">triose-phosphate isomerase</fullName>
        <ecNumber evidence="2">5.3.1.1</ecNumber>
    </recommendedName>
</protein>
<evidence type="ECO:0000313" key="7">
    <source>
        <dbReference type="EMBL" id="QEA04053.1"/>
    </source>
</evidence>
<dbReference type="AlphaFoldDB" id="A0A5B8R805"/>
<keyword evidence="5" id="KW-0324">Glycolysis</keyword>
<evidence type="ECO:0000256" key="5">
    <source>
        <dbReference type="ARBA" id="ARBA00023152"/>
    </source>
</evidence>
<dbReference type="Gene3D" id="3.20.20.70">
    <property type="entry name" value="Aldolase class I"/>
    <property type="match status" value="1"/>
</dbReference>
<dbReference type="PANTHER" id="PTHR21139">
    <property type="entry name" value="TRIOSEPHOSPHATE ISOMERASE"/>
    <property type="match status" value="1"/>
</dbReference>
<comment type="pathway">
    <text evidence="1">Carbohydrate degradation; glycolysis; D-glyceraldehyde 3-phosphate from glycerone phosphate: step 1/1.</text>
</comment>
<keyword evidence="6 7" id="KW-0413">Isomerase</keyword>
<dbReference type="InterPro" id="IPR022896">
    <property type="entry name" value="TrioseP_Isoase_bac/euk"/>
</dbReference>
<dbReference type="InterPro" id="IPR020861">
    <property type="entry name" value="Triosephosphate_isomerase_AS"/>
</dbReference>
<reference evidence="7" key="1">
    <citation type="submission" date="2019-06" db="EMBL/GenBank/DDBJ databases">
        <authorList>
            <person name="Murdoch R.W."/>
            <person name="Fathepure B."/>
        </authorList>
    </citation>
    <scope>NUCLEOTIDE SEQUENCE</scope>
</reference>
<evidence type="ECO:0000256" key="3">
    <source>
        <dbReference type="ARBA" id="ARBA00022432"/>
    </source>
</evidence>
<dbReference type="EMBL" id="MN079079">
    <property type="protein sequence ID" value="QEA04053.1"/>
    <property type="molecule type" value="Genomic_DNA"/>
</dbReference>
<dbReference type="GO" id="GO:0046166">
    <property type="term" value="P:glyceraldehyde-3-phosphate biosynthetic process"/>
    <property type="evidence" value="ECO:0007669"/>
    <property type="project" value="TreeGrafter"/>
</dbReference>
<dbReference type="InterPro" id="IPR000652">
    <property type="entry name" value="Triosephosphate_isomerase"/>
</dbReference>
<dbReference type="Pfam" id="PF00121">
    <property type="entry name" value="TIM"/>
    <property type="match status" value="1"/>
</dbReference>
<keyword evidence="4" id="KW-0963">Cytoplasm</keyword>
<sequence length="255" mass="25788">MRQPLVVGNWKMNGDRSGARALANAVAAGVPRGVEVAVLPPMVHIADVSGLLSGAAVDVGAQNVADADEGAYTGEVSASMLAEFGCRYALAGHSERREHYGESDALVGARFRASLAAGVTPILCVGESLAERDAGKTAHVIARQIDAVVDAVGAEGVARGVVAYEPVWAIGTGRSADPESVQAVHAGIRRHLAAAGVDTAAVRLLYGGSVKPGNAAALFSLDDVDGGLIGGASLNADDFLSICRAAVKGDRTGPV</sequence>
<organism evidence="7">
    <name type="scientific">uncultured organism</name>
    <dbReference type="NCBI Taxonomy" id="155900"/>
    <lineage>
        <taxon>unclassified sequences</taxon>
        <taxon>environmental samples</taxon>
    </lineage>
</organism>
<accession>A0A5B8R805</accession>
<evidence type="ECO:0000256" key="6">
    <source>
        <dbReference type="ARBA" id="ARBA00023235"/>
    </source>
</evidence>
<dbReference type="PROSITE" id="PS00171">
    <property type="entry name" value="TIM_1"/>
    <property type="match status" value="1"/>
</dbReference>
<name>A0A5B8R805_9ZZZZ</name>
<dbReference type="InterPro" id="IPR035990">
    <property type="entry name" value="TIM_sf"/>
</dbReference>
<dbReference type="HAMAP" id="MF_00147_B">
    <property type="entry name" value="TIM_B"/>
    <property type="match status" value="1"/>
</dbReference>
<dbReference type="GO" id="GO:0006096">
    <property type="term" value="P:glycolytic process"/>
    <property type="evidence" value="ECO:0007669"/>
    <property type="project" value="UniProtKB-KW"/>
</dbReference>
<dbReference type="PROSITE" id="PS51440">
    <property type="entry name" value="TIM_2"/>
    <property type="match status" value="1"/>
</dbReference>
<gene>
    <name evidence="7" type="primary">tpiA</name>
    <name evidence="7" type="ORF">KBTEX_00354</name>
</gene>
<dbReference type="GO" id="GO:0004807">
    <property type="term" value="F:triose-phosphate isomerase activity"/>
    <property type="evidence" value="ECO:0007669"/>
    <property type="project" value="UniProtKB-EC"/>
</dbReference>
<evidence type="ECO:0000256" key="1">
    <source>
        <dbReference type="ARBA" id="ARBA00004680"/>
    </source>
</evidence>
<dbReference type="CDD" id="cd00311">
    <property type="entry name" value="TIM"/>
    <property type="match status" value="1"/>
</dbReference>
<dbReference type="FunFam" id="3.20.20.70:FF:000016">
    <property type="entry name" value="Triosephosphate isomerase"/>
    <property type="match status" value="1"/>
</dbReference>
<dbReference type="GO" id="GO:0006094">
    <property type="term" value="P:gluconeogenesis"/>
    <property type="evidence" value="ECO:0007669"/>
    <property type="project" value="UniProtKB-KW"/>
</dbReference>
<keyword evidence="3" id="KW-0312">Gluconeogenesis</keyword>
<dbReference type="SUPFAM" id="SSF51351">
    <property type="entry name" value="Triosephosphate isomerase (TIM)"/>
    <property type="match status" value="1"/>
</dbReference>
<dbReference type="InterPro" id="IPR013785">
    <property type="entry name" value="Aldolase_TIM"/>
</dbReference>
<dbReference type="NCBIfam" id="TIGR00419">
    <property type="entry name" value="tim"/>
    <property type="match status" value="1"/>
</dbReference>
<proteinExistence type="inferred from homology"/>
<dbReference type="PANTHER" id="PTHR21139:SF42">
    <property type="entry name" value="TRIOSEPHOSPHATE ISOMERASE"/>
    <property type="match status" value="1"/>
</dbReference>
<dbReference type="EC" id="5.3.1.1" evidence="2"/>
<dbReference type="GO" id="GO:0019563">
    <property type="term" value="P:glycerol catabolic process"/>
    <property type="evidence" value="ECO:0007669"/>
    <property type="project" value="TreeGrafter"/>
</dbReference>